<feature type="region of interest" description="Disordered" evidence="1">
    <location>
        <begin position="129"/>
        <end position="164"/>
    </location>
</feature>
<dbReference type="GeneID" id="111105468"/>
<dbReference type="KEGG" id="cvn:111105468"/>
<gene>
    <name evidence="5" type="primary">LOC111105468</name>
</gene>
<dbReference type="Proteomes" id="UP000694844">
    <property type="component" value="Chromosome 7"/>
</dbReference>
<keyword evidence="3" id="KW-0732">Signal</keyword>
<sequence length="185" mass="20657">MIYGLLLYSLLPVYSKDNTNLCGNLRCCPGYEFDWSGQCVGCPDGRFGVNCTNSCPPGFYGHNCRKPCECSHEFCNATIGCPKYDVNYLNPTTFSIVIPTTLGLLCIFLLTCTLIVLKMRQRAQQLVPPPASERSCESSEYDLTSPGQDSRTYNEIDPPPPPYMVDLDDLTCRQVDSKTYDTLTE</sequence>
<organism evidence="4 5">
    <name type="scientific">Crassostrea virginica</name>
    <name type="common">Eastern oyster</name>
    <dbReference type="NCBI Taxonomy" id="6565"/>
    <lineage>
        <taxon>Eukaryota</taxon>
        <taxon>Metazoa</taxon>
        <taxon>Spiralia</taxon>
        <taxon>Lophotrochozoa</taxon>
        <taxon>Mollusca</taxon>
        <taxon>Bivalvia</taxon>
        <taxon>Autobranchia</taxon>
        <taxon>Pteriomorphia</taxon>
        <taxon>Ostreida</taxon>
        <taxon>Ostreoidea</taxon>
        <taxon>Ostreidae</taxon>
        <taxon>Crassostrea</taxon>
    </lineage>
</organism>
<feature type="compositionally biased region" description="Polar residues" evidence="1">
    <location>
        <begin position="141"/>
        <end position="153"/>
    </location>
</feature>
<evidence type="ECO:0000256" key="1">
    <source>
        <dbReference type="SAM" id="MobiDB-lite"/>
    </source>
</evidence>
<keyword evidence="2" id="KW-0812">Transmembrane</keyword>
<dbReference type="AlphaFoldDB" id="A0A8B8AYU2"/>
<feature type="chain" id="PRO_5034264450" evidence="3">
    <location>
        <begin position="16"/>
        <end position="185"/>
    </location>
</feature>
<evidence type="ECO:0000313" key="4">
    <source>
        <dbReference type="Proteomes" id="UP000694844"/>
    </source>
</evidence>
<reference evidence="5" key="1">
    <citation type="submission" date="2025-08" db="UniProtKB">
        <authorList>
            <consortium name="RefSeq"/>
        </authorList>
    </citation>
    <scope>IDENTIFICATION</scope>
    <source>
        <tissue evidence="5">Whole sample</tissue>
    </source>
</reference>
<dbReference type="RefSeq" id="XP_022295489.1">
    <property type="nucleotide sequence ID" value="XM_022439781.1"/>
</dbReference>
<dbReference type="OrthoDB" id="6199896at2759"/>
<feature type="transmembrane region" description="Helical" evidence="2">
    <location>
        <begin position="96"/>
        <end position="117"/>
    </location>
</feature>
<evidence type="ECO:0000256" key="2">
    <source>
        <dbReference type="SAM" id="Phobius"/>
    </source>
</evidence>
<keyword evidence="4" id="KW-1185">Reference proteome</keyword>
<evidence type="ECO:0000313" key="5">
    <source>
        <dbReference type="RefSeq" id="XP_022295489.1"/>
    </source>
</evidence>
<evidence type="ECO:0000256" key="3">
    <source>
        <dbReference type="SAM" id="SignalP"/>
    </source>
</evidence>
<protein>
    <submittedName>
        <fullName evidence="5">Cell death abnormality protein 1-like</fullName>
    </submittedName>
</protein>
<proteinExistence type="predicted"/>
<keyword evidence="2" id="KW-1133">Transmembrane helix</keyword>
<feature type="signal peptide" evidence="3">
    <location>
        <begin position="1"/>
        <end position="15"/>
    </location>
</feature>
<keyword evidence="2" id="KW-0472">Membrane</keyword>
<name>A0A8B8AYU2_CRAVI</name>
<dbReference type="Gene3D" id="2.170.300.10">
    <property type="entry name" value="Tie2 ligand-binding domain superfamily"/>
    <property type="match status" value="1"/>
</dbReference>
<accession>A0A8B8AYU2</accession>